<comment type="caution">
    <text evidence="8">The sequence shown here is derived from an EMBL/GenBank/DDBJ whole genome shotgun (WGS) entry which is preliminary data.</text>
</comment>
<protein>
    <recommendedName>
        <fullName evidence="7">DUF3817 domain-containing protein</fullName>
    </recommendedName>
</protein>
<feature type="transmembrane region" description="Helical" evidence="6">
    <location>
        <begin position="7"/>
        <end position="29"/>
    </location>
</feature>
<dbReference type="Pfam" id="PF12823">
    <property type="entry name" value="DUF3817"/>
    <property type="match status" value="1"/>
</dbReference>
<evidence type="ECO:0000259" key="7">
    <source>
        <dbReference type="Pfam" id="PF12823"/>
    </source>
</evidence>
<dbReference type="PANTHER" id="PTHR40077:SF1">
    <property type="entry name" value="MEMBRANE PROTEIN"/>
    <property type="match status" value="1"/>
</dbReference>
<evidence type="ECO:0000313" key="8">
    <source>
        <dbReference type="EMBL" id="PTD95111.1"/>
    </source>
</evidence>
<evidence type="ECO:0000256" key="2">
    <source>
        <dbReference type="ARBA" id="ARBA00022475"/>
    </source>
</evidence>
<feature type="domain" description="DUF3817" evidence="7">
    <location>
        <begin position="11"/>
        <end position="92"/>
    </location>
</feature>
<accession>A0A2T4IBG8</accession>
<feature type="transmembrane region" description="Helical" evidence="6">
    <location>
        <begin position="69"/>
        <end position="87"/>
    </location>
</feature>
<sequence length="100" mass="10861">MHTHRKIIYRLAFLDGIALLLLVFIAVPVKYLLDLPLGVKVLGPLHGTLFLSLMVASLAAVARGALRPALAALLFVGALLPLGAFYADYRLRQAYPDLAH</sequence>
<dbReference type="RefSeq" id="WP_107494780.1">
    <property type="nucleotide sequence ID" value="NZ_PZKC01000019.1"/>
</dbReference>
<dbReference type="InterPro" id="IPR023845">
    <property type="entry name" value="DUF3817_TM"/>
</dbReference>
<dbReference type="PANTHER" id="PTHR40077">
    <property type="entry name" value="MEMBRANE PROTEIN-RELATED"/>
    <property type="match status" value="1"/>
</dbReference>
<keyword evidence="3 6" id="KW-0812">Transmembrane</keyword>
<dbReference type="EMBL" id="PZKC01000019">
    <property type="protein sequence ID" value="PTD95111.1"/>
    <property type="molecule type" value="Genomic_DNA"/>
</dbReference>
<dbReference type="NCBIfam" id="TIGR03954">
    <property type="entry name" value="integ_memb_HG"/>
    <property type="match status" value="1"/>
</dbReference>
<name>A0A2T4IBG8_9RHOO</name>
<evidence type="ECO:0000256" key="3">
    <source>
        <dbReference type="ARBA" id="ARBA00022692"/>
    </source>
</evidence>
<keyword evidence="4 6" id="KW-1133">Transmembrane helix</keyword>
<evidence type="ECO:0000256" key="1">
    <source>
        <dbReference type="ARBA" id="ARBA00004651"/>
    </source>
</evidence>
<feature type="transmembrane region" description="Helical" evidence="6">
    <location>
        <begin position="41"/>
        <end position="62"/>
    </location>
</feature>
<keyword evidence="2" id="KW-1003">Cell membrane</keyword>
<proteinExistence type="predicted"/>
<comment type="subcellular location">
    <subcellularLocation>
        <location evidence="1">Cell membrane</location>
        <topology evidence="1">Multi-pass membrane protein</topology>
    </subcellularLocation>
</comment>
<keyword evidence="5 6" id="KW-0472">Membrane</keyword>
<gene>
    <name evidence="8" type="ORF">C8261_16245</name>
</gene>
<organism evidence="8 9">
    <name type="scientific">Pseudothauera lacus</name>
    <dbReference type="NCBI Taxonomy" id="2136175"/>
    <lineage>
        <taxon>Bacteria</taxon>
        <taxon>Pseudomonadati</taxon>
        <taxon>Pseudomonadota</taxon>
        <taxon>Betaproteobacteria</taxon>
        <taxon>Rhodocyclales</taxon>
        <taxon>Zoogloeaceae</taxon>
        <taxon>Pseudothauera</taxon>
    </lineage>
</organism>
<dbReference type="Proteomes" id="UP000241193">
    <property type="component" value="Unassembled WGS sequence"/>
</dbReference>
<reference evidence="8 9" key="1">
    <citation type="submission" date="2018-03" db="EMBL/GenBank/DDBJ databases">
        <authorList>
            <person name="Keele B.F."/>
        </authorList>
    </citation>
    <scope>NUCLEOTIDE SEQUENCE [LARGE SCALE GENOMIC DNA]</scope>
    <source>
        <strain evidence="8 9">D20</strain>
    </source>
</reference>
<dbReference type="AlphaFoldDB" id="A0A2T4IBG8"/>
<evidence type="ECO:0000256" key="6">
    <source>
        <dbReference type="SAM" id="Phobius"/>
    </source>
</evidence>
<dbReference type="GO" id="GO:0005886">
    <property type="term" value="C:plasma membrane"/>
    <property type="evidence" value="ECO:0007669"/>
    <property type="project" value="UniProtKB-SubCell"/>
</dbReference>
<evidence type="ECO:0000256" key="4">
    <source>
        <dbReference type="ARBA" id="ARBA00022989"/>
    </source>
</evidence>
<reference evidence="8 9" key="2">
    <citation type="submission" date="2018-04" db="EMBL/GenBank/DDBJ databases">
        <title>Thauera lacus sp. nov., isolated from an saline lake in Inner Mongolia, China.</title>
        <authorList>
            <person name="Liang Q.-Y."/>
        </authorList>
    </citation>
    <scope>NUCLEOTIDE SEQUENCE [LARGE SCALE GENOMIC DNA]</scope>
    <source>
        <strain evidence="8 9">D20</strain>
    </source>
</reference>
<keyword evidence="9" id="KW-1185">Reference proteome</keyword>
<evidence type="ECO:0000313" key="9">
    <source>
        <dbReference type="Proteomes" id="UP000241193"/>
    </source>
</evidence>
<evidence type="ECO:0000256" key="5">
    <source>
        <dbReference type="ARBA" id="ARBA00023136"/>
    </source>
</evidence>